<dbReference type="GO" id="GO:0005524">
    <property type="term" value="F:ATP binding"/>
    <property type="evidence" value="ECO:0007669"/>
    <property type="project" value="UniProtKB-KW"/>
</dbReference>
<evidence type="ECO:0000256" key="5">
    <source>
        <dbReference type="RuleBase" id="RU004187"/>
    </source>
</evidence>
<dbReference type="Pfam" id="PF00118">
    <property type="entry name" value="Cpn60_TCP1"/>
    <property type="match status" value="1"/>
</dbReference>
<dbReference type="Gene3D" id="3.30.260.10">
    <property type="entry name" value="TCP-1-like chaperonin intermediate domain"/>
    <property type="match status" value="1"/>
</dbReference>
<reference evidence="6" key="1">
    <citation type="journal article" date="2024" name="Gigascience">
        <title>Chromosome-level genome of the poultry shaft louse Menopon gallinae provides insight into the host-switching and adaptive evolution of parasitic lice.</title>
        <authorList>
            <person name="Xu Y."/>
            <person name="Ma L."/>
            <person name="Liu S."/>
            <person name="Liang Y."/>
            <person name="Liu Q."/>
            <person name="He Z."/>
            <person name="Tian L."/>
            <person name="Duan Y."/>
            <person name="Cai W."/>
            <person name="Li H."/>
            <person name="Song F."/>
        </authorList>
    </citation>
    <scope>NUCLEOTIDE SEQUENCE</scope>
    <source>
        <strain evidence="6">Cailab_2023a</strain>
    </source>
</reference>
<dbReference type="Gene3D" id="1.10.560.10">
    <property type="entry name" value="GroEL-like equatorial domain"/>
    <property type="match status" value="1"/>
</dbReference>
<comment type="similarity">
    <text evidence="1 5">Belongs to the TCP-1 chaperonin family.</text>
</comment>
<organism evidence="6">
    <name type="scientific">Menopon gallinae</name>
    <name type="common">poultry shaft louse</name>
    <dbReference type="NCBI Taxonomy" id="328185"/>
    <lineage>
        <taxon>Eukaryota</taxon>
        <taxon>Metazoa</taxon>
        <taxon>Ecdysozoa</taxon>
        <taxon>Arthropoda</taxon>
        <taxon>Hexapoda</taxon>
        <taxon>Insecta</taxon>
        <taxon>Pterygota</taxon>
        <taxon>Neoptera</taxon>
        <taxon>Paraneoptera</taxon>
        <taxon>Psocodea</taxon>
        <taxon>Troctomorpha</taxon>
        <taxon>Phthiraptera</taxon>
        <taxon>Amblycera</taxon>
        <taxon>Menoponidae</taxon>
        <taxon>Menopon</taxon>
    </lineage>
</organism>
<dbReference type="InterPro" id="IPR002423">
    <property type="entry name" value="Cpn60/GroEL/TCP-1"/>
</dbReference>
<dbReference type="InterPro" id="IPR027413">
    <property type="entry name" value="GROEL-like_equatorial_sf"/>
</dbReference>
<evidence type="ECO:0000256" key="1">
    <source>
        <dbReference type="ARBA" id="ARBA00008020"/>
    </source>
</evidence>
<evidence type="ECO:0000313" key="6">
    <source>
        <dbReference type="EMBL" id="KAL0265700.1"/>
    </source>
</evidence>
<dbReference type="SUPFAM" id="SSF54849">
    <property type="entry name" value="GroEL-intermediate domain like"/>
    <property type="match status" value="1"/>
</dbReference>
<dbReference type="AlphaFoldDB" id="A0AAW2H7G2"/>
<evidence type="ECO:0000256" key="4">
    <source>
        <dbReference type="ARBA" id="ARBA00023186"/>
    </source>
</evidence>
<evidence type="ECO:0000256" key="2">
    <source>
        <dbReference type="ARBA" id="ARBA00022741"/>
    </source>
</evidence>
<dbReference type="SUPFAM" id="SSF52029">
    <property type="entry name" value="GroEL apical domain-like"/>
    <property type="match status" value="1"/>
</dbReference>
<dbReference type="SUPFAM" id="SSF48592">
    <property type="entry name" value="GroEL equatorial domain-like"/>
    <property type="match status" value="1"/>
</dbReference>
<dbReference type="EMBL" id="JARGDH010000006">
    <property type="protein sequence ID" value="KAL0265700.1"/>
    <property type="molecule type" value="Genomic_DNA"/>
</dbReference>
<name>A0AAW2H7G2_9NEOP</name>
<dbReference type="InterPro" id="IPR027409">
    <property type="entry name" value="GroEL-like_apical_dom_sf"/>
</dbReference>
<comment type="caution">
    <text evidence="6">The sequence shown here is derived from an EMBL/GenBank/DDBJ whole genome shotgun (WGS) entry which is preliminary data.</text>
</comment>
<dbReference type="PRINTS" id="PR00304">
    <property type="entry name" value="TCOMPLEXTCP1"/>
</dbReference>
<gene>
    <name evidence="6" type="ORF">PYX00_011414</name>
</gene>
<sequence length="516" mass="57136">MLCARTADTEGCVSSFQETAGQAIKLNAMAMTSLCHVYETNIGPFGTLKMLITPSGTIKTTKDGSVLSREIQFSHPTAIVVTRLTKSLAAEVGDGTSSFVVLCCRTFLNGFRYFNDGASLHRIVETLEGAKTVLVDHLRSEARPLEEGMLEKIAFASLCTKVEAGVAGRLAAIVVDALRNIQGARFFDTNMVEVMKMGEGDIRETRLVEGLVLDHAGRHMSMPRRLENVAILITNMSLEYEKPEINSTFYYSTAEQREKMVESEKAFILERAQAVARFARKLREERGKNLVVISERGIDPFSLEVLAAEGVLALRRAKRRNMERLVKMCGGSLVSTVGDLDTKNLGFCSRVTVHTVGEDKYTFVEGTPFKESCTILVRGSSDAEMERTVGAIRSTLTSVSHAMRDRVFINGGIQLYYSLSRLMDTKARESSANVGFRILRDTYLDMAKVLVRNSGRNVEEEIGRMESGTYKHEDVPENLCVVMRVLVNSCTAAMNLLLVDEIIKAGKSMKEERQQG</sequence>
<dbReference type="InterPro" id="IPR017998">
    <property type="entry name" value="Chaperone_TCP-1"/>
</dbReference>
<dbReference type="PANTHER" id="PTHR11353">
    <property type="entry name" value="CHAPERONIN"/>
    <property type="match status" value="1"/>
</dbReference>
<protein>
    <submittedName>
        <fullName evidence="6">Uncharacterized protein</fullName>
    </submittedName>
</protein>
<keyword evidence="2 5" id="KW-0547">Nucleotide-binding</keyword>
<proteinExistence type="inferred from homology"/>
<dbReference type="Gene3D" id="3.50.7.10">
    <property type="entry name" value="GroEL"/>
    <property type="match status" value="1"/>
</dbReference>
<accession>A0AAW2H7G2</accession>
<dbReference type="GO" id="GO:0140662">
    <property type="term" value="F:ATP-dependent protein folding chaperone"/>
    <property type="evidence" value="ECO:0007669"/>
    <property type="project" value="InterPro"/>
</dbReference>
<dbReference type="InterPro" id="IPR027410">
    <property type="entry name" value="TCP-1-like_intermed_sf"/>
</dbReference>
<keyword evidence="3 5" id="KW-0067">ATP-binding</keyword>
<keyword evidence="4 5" id="KW-0143">Chaperone</keyword>
<evidence type="ECO:0000256" key="3">
    <source>
        <dbReference type="ARBA" id="ARBA00022840"/>
    </source>
</evidence>